<proteinExistence type="predicted"/>
<dbReference type="AlphaFoldDB" id="A0AAV4WQC5"/>
<name>A0AAV4WQC5_CAEEX</name>
<keyword evidence="3" id="KW-1185">Reference proteome</keyword>
<evidence type="ECO:0000313" key="2">
    <source>
        <dbReference type="EMBL" id="GIY84459.1"/>
    </source>
</evidence>
<comment type="caution">
    <text evidence="2">The sequence shown here is derived from an EMBL/GenBank/DDBJ whole genome shotgun (WGS) entry which is preliminary data.</text>
</comment>
<dbReference type="EMBL" id="BPLR01016515">
    <property type="protein sequence ID" value="GIY84459.1"/>
    <property type="molecule type" value="Genomic_DNA"/>
</dbReference>
<protein>
    <submittedName>
        <fullName evidence="2">Uncharacterized protein</fullName>
    </submittedName>
</protein>
<sequence length="79" mass="8864">MTPSYLLVVPQEEDARADEEHSAEFPINQWSSFRPRSSRSRVSPAARWLVSSAVCRISSEEPSPEGTTVVKQSRDYPPS</sequence>
<evidence type="ECO:0000256" key="1">
    <source>
        <dbReference type="SAM" id="MobiDB-lite"/>
    </source>
</evidence>
<organism evidence="2 3">
    <name type="scientific">Caerostris extrusa</name>
    <name type="common">Bark spider</name>
    <name type="synonym">Caerostris bankana</name>
    <dbReference type="NCBI Taxonomy" id="172846"/>
    <lineage>
        <taxon>Eukaryota</taxon>
        <taxon>Metazoa</taxon>
        <taxon>Ecdysozoa</taxon>
        <taxon>Arthropoda</taxon>
        <taxon>Chelicerata</taxon>
        <taxon>Arachnida</taxon>
        <taxon>Araneae</taxon>
        <taxon>Araneomorphae</taxon>
        <taxon>Entelegynae</taxon>
        <taxon>Araneoidea</taxon>
        <taxon>Araneidae</taxon>
        <taxon>Caerostris</taxon>
    </lineage>
</organism>
<gene>
    <name evidence="2" type="ORF">CEXT_271161</name>
</gene>
<feature type="region of interest" description="Disordered" evidence="1">
    <location>
        <begin position="59"/>
        <end position="79"/>
    </location>
</feature>
<dbReference type="Proteomes" id="UP001054945">
    <property type="component" value="Unassembled WGS sequence"/>
</dbReference>
<reference evidence="2 3" key="1">
    <citation type="submission" date="2021-06" db="EMBL/GenBank/DDBJ databases">
        <title>Caerostris extrusa draft genome.</title>
        <authorList>
            <person name="Kono N."/>
            <person name="Arakawa K."/>
        </authorList>
    </citation>
    <scope>NUCLEOTIDE SEQUENCE [LARGE SCALE GENOMIC DNA]</scope>
</reference>
<accession>A0AAV4WQC5</accession>
<evidence type="ECO:0000313" key="3">
    <source>
        <dbReference type="Proteomes" id="UP001054945"/>
    </source>
</evidence>